<dbReference type="STRING" id="8187.ENSLCAP00010033682"/>
<dbReference type="Ensembl" id="ENSLCAT00010034485.1">
    <property type="protein sequence ID" value="ENSLCAP00010033682.1"/>
    <property type="gene ID" value="ENSLCAG00010015828.1"/>
</dbReference>
<evidence type="ECO:0000313" key="3">
    <source>
        <dbReference type="Proteomes" id="UP000314980"/>
    </source>
</evidence>
<protein>
    <submittedName>
        <fullName evidence="4">Coiled-coil domain-containing protein 60</fullName>
    </submittedName>
</protein>
<reference evidence="4" key="2">
    <citation type="submission" date="2025-04" db="UniProtKB">
        <authorList>
            <consortium name="RefSeq"/>
        </authorList>
    </citation>
    <scope>IDENTIFICATION</scope>
    <source>
        <tissue evidence="4">Brain</tissue>
    </source>
</reference>
<dbReference type="KEGG" id="lcf:108901589"/>
<dbReference type="Proteomes" id="UP000314980">
    <property type="component" value="Unassembled WGS sequence"/>
</dbReference>
<feature type="compositionally biased region" description="Basic and acidic residues" evidence="1">
    <location>
        <begin position="53"/>
        <end position="73"/>
    </location>
</feature>
<dbReference type="InParanoid" id="A0A4W6E7W9"/>
<feature type="compositionally biased region" description="Basic and acidic residues" evidence="1">
    <location>
        <begin position="31"/>
        <end position="43"/>
    </location>
</feature>
<reference evidence="3" key="1">
    <citation type="submission" date="2015-09" db="EMBL/GenBank/DDBJ databases">
        <authorList>
            <person name="Sai Rama Sridatta P."/>
        </authorList>
    </citation>
    <scope>NUCLEOTIDE SEQUENCE [LARGE SCALE GENOMIC DNA]</scope>
</reference>
<dbReference type="Proteomes" id="UP000694890">
    <property type="component" value="Linkage group LG13"/>
</dbReference>
<feature type="region of interest" description="Disordered" evidence="1">
    <location>
        <begin position="158"/>
        <end position="225"/>
    </location>
</feature>
<dbReference type="GeneTree" id="ENSGT00390000015428"/>
<organism evidence="2 3">
    <name type="scientific">Lates calcarifer</name>
    <name type="common">Barramundi</name>
    <name type="synonym">Holocentrus calcarifer</name>
    <dbReference type="NCBI Taxonomy" id="8187"/>
    <lineage>
        <taxon>Eukaryota</taxon>
        <taxon>Metazoa</taxon>
        <taxon>Chordata</taxon>
        <taxon>Craniata</taxon>
        <taxon>Vertebrata</taxon>
        <taxon>Euteleostomi</taxon>
        <taxon>Actinopterygii</taxon>
        <taxon>Neopterygii</taxon>
        <taxon>Teleostei</taxon>
        <taxon>Neoteleostei</taxon>
        <taxon>Acanthomorphata</taxon>
        <taxon>Carangaria</taxon>
        <taxon>Carangaria incertae sedis</taxon>
        <taxon>Centropomidae</taxon>
        <taxon>Lates</taxon>
    </lineage>
</organism>
<reference evidence="2" key="3">
    <citation type="submission" date="2025-05" db="UniProtKB">
        <authorList>
            <consortium name="Ensembl"/>
        </authorList>
    </citation>
    <scope>IDENTIFICATION</scope>
</reference>
<feature type="region of interest" description="Disordered" evidence="1">
    <location>
        <begin position="1"/>
        <end position="113"/>
    </location>
</feature>
<dbReference type="AlphaFoldDB" id="A0A4W6E7W9"/>
<proteinExistence type="predicted"/>
<keyword evidence="3" id="KW-1185">Reference proteome</keyword>
<dbReference type="InterPro" id="IPR031526">
    <property type="entry name" value="DUF4698"/>
</dbReference>
<evidence type="ECO:0000313" key="4">
    <source>
        <dbReference type="RefSeq" id="XP_018558682.1"/>
    </source>
</evidence>
<feature type="region of interest" description="Disordered" evidence="1">
    <location>
        <begin position="582"/>
        <end position="603"/>
    </location>
</feature>
<accession>A0A4W6E7W9</accession>
<feature type="region of interest" description="Disordered" evidence="1">
    <location>
        <begin position="346"/>
        <end position="371"/>
    </location>
</feature>
<dbReference type="Pfam" id="PF15769">
    <property type="entry name" value="DUF4698"/>
    <property type="match status" value="2"/>
</dbReference>
<evidence type="ECO:0000256" key="1">
    <source>
        <dbReference type="SAM" id="MobiDB-lite"/>
    </source>
</evidence>
<feature type="compositionally biased region" description="Basic and acidic residues" evidence="1">
    <location>
        <begin position="589"/>
        <end position="603"/>
    </location>
</feature>
<dbReference type="OrthoDB" id="10017343at2759"/>
<gene>
    <name evidence="2 4" type="primary">LOC108901589</name>
</gene>
<dbReference type="GeneID" id="108901589"/>
<dbReference type="PANTHER" id="PTHR34754:SF1">
    <property type="entry name" value="COILED-COIL DOMAIN-CONTAINING PROTEIN 60"/>
    <property type="match status" value="1"/>
</dbReference>
<dbReference type="PANTHER" id="PTHR34754">
    <property type="entry name" value="COILED-COIL DOMAIN-CONTAINING PROTEIN 60"/>
    <property type="match status" value="1"/>
</dbReference>
<dbReference type="RefSeq" id="XP_018558682.1">
    <property type="nucleotide sequence ID" value="XM_018703166.2"/>
</dbReference>
<feature type="compositionally biased region" description="Basic and acidic residues" evidence="1">
    <location>
        <begin position="166"/>
        <end position="181"/>
    </location>
</feature>
<name>A0A4W6E7W9_LATCA</name>
<sequence length="603" mass="68195">MDSQTHSGTVKPVSVCGQTPRAWNSARCRRRREEEADSRENHDRRKLHLLRQSSREAPWRSREAPRQASHLETKPVIPNMGQQHAGKVTADDPAKAGHQSIYSNLPDSTGGSKSLPVCHIQAGKREDIVSLRKHLGHARRLASAIKRGQSYFHLLQKEEQEEQEEEARRQMRREEQLRTEPRPPSFSSDSDSDAEGWPLPAGTSWSGGIEARPRRRKSQSARPFTPIHHSLTSSLLNEAPREVIYRQLCCLNWLLEALTLDCSGRVGPLTACWDPKDPGRGRTAIKTLKKERAIENKWEQFVSAKPRRTHPRRPRSSSARLHVRRKSSVMTVASLSALTFTTVGSSLSSLVPGPEEDTEYPGAAEETDRPPSECLRTLPHVHQRFKKECQSPQSCSVAGSCPAKPPSTISHLINTKASMLQELRVAFDERAEDMAQSYIDVLEQKARERLNSGLQRYRTLCHMTKSHHPPHHVTYKSQETEAPYSNNKWLSTLLSSLPVEVCKERAVSRVLQKLSGFAEQQTIRVRPQLFLKVLGGLEPWELCLPELCVAVQIAMEHVVQMPREQYNVWLCSRVTLPPQYHSTTVPGETHSESPERKATGWDK</sequence>
<feature type="compositionally biased region" description="Polar residues" evidence="1">
    <location>
        <begin position="100"/>
        <end position="112"/>
    </location>
</feature>
<evidence type="ECO:0000313" key="2">
    <source>
        <dbReference type="Ensembl" id="ENSLCAP00010033682.1"/>
    </source>
</evidence>